<dbReference type="RefSeq" id="WP_281463877.1">
    <property type="nucleotide sequence ID" value="NZ_CP124535.1"/>
</dbReference>
<dbReference type="SUPFAM" id="SSF53335">
    <property type="entry name" value="S-adenosyl-L-methionine-dependent methyltransferases"/>
    <property type="match status" value="1"/>
</dbReference>
<evidence type="ECO:0000313" key="2">
    <source>
        <dbReference type="Proteomes" id="UP001230978"/>
    </source>
</evidence>
<reference evidence="1 2" key="1">
    <citation type="submission" date="2023-04" db="EMBL/GenBank/DDBJ databases">
        <title>YMD61, complete Genome.</title>
        <authorList>
            <person name="Zhang J."/>
        </authorList>
    </citation>
    <scope>NUCLEOTIDE SEQUENCE [LARGE SCALE GENOMIC DNA]</scope>
    <source>
        <strain evidence="1 2">YMD61</strain>
    </source>
</reference>
<dbReference type="InterPro" id="IPR029063">
    <property type="entry name" value="SAM-dependent_MTases_sf"/>
</dbReference>
<evidence type="ECO:0000313" key="1">
    <source>
        <dbReference type="EMBL" id="WGV14750.1"/>
    </source>
</evidence>
<keyword evidence="1" id="KW-0808">Transferase</keyword>
<name>A0ABY8Q1U2_9RHOB</name>
<dbReference type="GO" id="GO:0032259">
    <property type="term" value="P:methylation"/>
    <property type="evidence" value="ECO:0007669"/>
    <property type="project" value="UniProtKB-KW"/>
</dbReference>
<protein>
    <submittedName>
        <fullName evidence="1">Class I SAM-dependent methyltransferase</fullName>
    </submittedName>
</protein>
<dbReference type="GO" id="GO:0008168">
    <property type="term" value="F:methyltransferase activity"/>
    <property type="evidence" value="ECO:0007669"/>
    <property type="project" value="UniProtKB-KW"/>
</dbReference>
<sequence>MGFSADWLALREPADHAARDGGLMARAAALAGARPVVVDLGAGTGSTRRAFGEVLPKGAVWRMVEGDAELLARCEGERHLMDLRDLAALPLEGASLVTASALLDLVSEEWVAGLVNALAARRLPFLAALSYDGRMAWSPEDGGDAGVTAAFNRHQRGDKGFGPALGPDAVARAAALFKAAGYRVRLANSPWQIGPDQAGLGGALLDGIAVAAVEAGVAADEAARWLAARRAILSQGGMVIGHLDLLAVPEEREARDADG</sequence>
<dbReference type="Proteomes" id="UP001230978">
    <property type="component" value="Chromosome"/>
</dbReference>
<accession>A0ABY8Q1U2</accession>
<keyword evidence="1" id="KW-0489">Methyltransferase</keyword>
<proteinExistence type="predicted"/>
<organism evidence="1 2">
    <name type="scientific">Fuscovulum ytuae</name>
    <dbReference type="NCBI Taxonomy" id="3042299"/>
    <lineage>
        <taxon>Bacteria</taxon>
        <taxon>Pseudomonadati</taxon>
        <taxon>Pseudomonadota</taxon>
        <taxon>Alphaproteobacteria</taxon>
        <taxon>Rhodobacterales</taxon>
        <taxon>Paracoccaceae</taxon>
        <taxon>Fuscovulum</taxon>
    </lineage>
</organism>
<gene>
    <name evidence="1" type="ORF">QF092_10625</name>
</gene>
<dbReference type="EMBL" id="CP124535">
    <property type="protein sequence ID" value="WGV14750.1"/>
    <property type="molecule type" value="Genomic_DNA"/>
</dbReference>
<keyword evidence="2" id="KW-1185">Reference proteome</keyword>